<dbReference type="OrthoDB" id="9803017at2"/>
<keyword evidence="2 3" id="KW-0808">Transferase</keyword>
<evidence type="ECO:0000313" key="3">
    <source>
        <dbReference type="EMBL" id="VEU59526.1"/>
    </source>
</evidence>
<evidence type="ECO:0000313" key="4">
    <source>
        <dbReference type="Proteomes" id="UP000289440"/>
    </source>
</evidence>
<keyword evidence="1 3" id="KW-0489">Methyltransferase</keyword>
<dbReference type="GO" id="GO:0052913">
    <property type="term" value="F:16S rRNA (guanine(966)-N(2))-methyltransferase activity"/>
    <property type="evidence" value="ECO:0007669"/>
    <property type="project" value="UniProtKB-EC"/>
</dbReference>
<dbReference type="EC" id="2.1.1.171" evidence="3"/>
<dbReference type="InterPro" id="IPR004398">
    <property type="entry name" value="RNA_MeTrfase_RsmD"/>
</dbReference>
<sequence>MLRIIAGSLKGRKIKNIDLNIARPTSDRIKEAIFSSIHFDIPGSRVLDLFSGSGNIAFEFISRGASFVDAIEINNKMFKLIKENQINFKIENLNLFNVDALTFLNKNQNEKYDFIFLDPPYKEIQLLIEVINKIFNKNLLTPNGKLIVETSEKNLQNFTNFQLIKHNNYPKVQIYFFTKKDVTNE</sequence>
<dbReference type="NCBIfam" id="TIGR00095">
    <property type="entry name" value="16S rRNA (guanine(966)-N(2))-methyltransferase RsmD"/>
    <property type="match status" value="1"/>
</dbReference>
<dbReference type="EC" id="2.1.1.-" evidence="3"/>
<evidence type="ECO:0000256" key="1">
    <source>
        <dbReference type="ARBA" id="ARBA00022603"/>
    </source>
</evidence>
<keyword evidence="4" id="KW-1185">Reference proteome</keyword>
<dbReference type="KEGG" id="mnu:NCTC10166_00504"/>
<proteinExistence type="predicted"/>
<dbReference type="EMBL" id="LR214951">
    <property type="protein sequence ID" value="VEU59526.1"/>
    <property type="molecule type" value="Genomic_DNA"/>
</dbReference>
<dbReference type="Gene3D" id="3.40.50.150">
    <property type="entry name" value="Vaccinia Virus protein VP39"/>
    <property type="match status" value="1"/>
</dbReference>
<reference evidence="3 4" key="1">
    <citation type="submission" date="2019-01" db="EMBL/GenBank/DDBJ databases">
        <authorList>
            <consortium name="Pathogen Informatics"/>
        </authorList>
    </citation>
    <scope>NUCLEOTIDE SEQUENCE [LARGE SCALE GENOMIC DNA]</scope>
    <source>
        <strain evidence="3 4">NCTC10166</strain>
    </source>
</reference>
<dbReference type="CDD" id="cd02440">
    <property type="entry name" value="AdoMet_MTases"/>
    <property type="match status" value="1"/>
</dbReference>
<name>A0A449A5L0_9BACT</name>
<dbReference type="InterPro" id="IPR002052">
    <property type="entry name" value="DNA_methylase_N6_adenine_CS"/>
</dbReference>
<dbReference type="PIRSF" id="PIRSF004553">
    <property type="entry name" value="CHP00095"/>
    <property type="match status" value="1"/>
</dbReference>
<organism evidence="3 4">
    <name type="scientific">Mesomycoplasma neurolyticum</name>
    <dbReference type="NCBI Taxonomy" id="2120"/>
    <lineage>
        <taxon>Bacteria</taxon>
        <taxon>Bacillati</taxon>
        <taxon>Mycoplasmatota</taxon>
        <taxon>Mycoplasmoidales</taxon>
        <taxon>Metamycoplasmataceae</taxon>
        <taxon>Mesomycoplasma</taxon>
    </lineage>
</organism>
<protein>
    <submittedName>
        <fullName evidence="3">N6-adenine-specific methylase</fullName>
        <ecNumber evidence="3">2.1.1.-</ecNumber>
        <ecNumber evidence="3">2.1.1.171</ecNumber>
    </submittedName>
</protein>
<gene>
    <name evidence="3" type="primary">rsmD</name>
    <name evidence="3" type="ORF">NCTC10166_00504</name>
</gene>
<dbReference type="AlphaFoldDB" id="A0A449A5L0"/>
<dbReference type="PANTHER" id="PTHR43542:SF1">
    <property type="entry name" value="METHYLTRANSFERASE"/>
    <property type="match status" value="1"/>
</dbReference>
<dbReference type="PANTHER" id="PTHR43542">
    <property type="entry name" value="METHYLTRANSFERASE"/>
    <property type="match status" value="1"/>
</dbReference>
<evidence type="ECO:0000256" key="2">
    <source>
        <dbReference type="ARBA" id="ARBA00022679"/>
    </source>
</evidence>
<dbReference type="Proteomes" id="UP000289440">
    <property type="component" value="Chromosome"/>
</dbReference>
<dbReference type="RefSeq" id="WP_129719911.1">
    <property type="nucleotide sequence ID" value="NZ_LR214951.1"/>
</dbReference>
<dbReference type="InterPro" id="IPR029063">
    <property type="entry name" value="SAM-dependent_MTases_sf"/>
</dbReference>
<dbReference type="Pfam" id="PF03602">
    <property type="entry name" value="Cons_hypoth95"/>
    <property type="match status" value="1"/>
</dbReference>
<dbReference type="SUPFAM" id="SSF53335">
    <property type="entry name" value="S-adenosyl-L-methionine-dependent methyltransferases"/>
    <property type="match status" value="1"/>
</dbReference>
<dbReference type="PROSITE" id="PS00092">
    <property type="entry name" value="N6_MTASE"/>
    <property type="match status" value="1"/>
</dbReference>
<accession>A0A449A5L0</accession>
<dbReference type="GO" id="GO:0003676">
    <property type="term" value="F:nucleic acid binding"/>
    <property type="evidence" value="ECO:0007669"/>
    <property type="project" value="InterPro"/>
</dbReference>